<keyword evidence="8" id="KW-1003">Cell membrane</keyword>
<feature type="binding site" evidence="8">
    <location>
        <position position="407"/>
    </location>
    <ligand>
        <name>[4Fe-4S] cluster</name>
        <dbReference type="ChEBI" id="CHEBI:49883"/>
        <label>1</label>
    </ligand>
</feature>
<evidence type="ECO:0000256" key="7">
    <source>
        <dbReference type="ARBA" id="ARBA00023014"/>
    </source>
</evidence>
<dbReference type="GO" id="GO:0022900">
    <property type="term" value="P:electron transport chain"/>
    <property type="evidence" value="ECO:0007669"/>
    <property type="project" value="UniProtKB-UniRule"/>
</dbReference>
<dbReference type="InterPro" id="IPR010208">
    <property type="entry name" value="Ion_transpt_RnfC/RsxC"/>
</dbReference>
<dbReference type="GO" id="GO:0046872">
    <property type="term" value="F:metal ion binding"/>
    <property type="evidence" value="ECO:0007669"/>
    <property type="project" value="UniProtKB-KW"/>
</dbReference>
<comment type="subcellular location">
    <subcellularLocation>
        <location evidence="8">Cell inner membrane</location>
        <topology evidence="8">Peripheral membrane protein</topology>
    </subcellularLocation>
</comment>
<keyword evidence="4 8" id="KW-0677">Repeat</keyword>
<dbReference type="InterPro" id="IPR011538">
    <property type="entry name" value="Nuo51_FMN-bd"/>
</dbReference>
<dbReference type="GO" id="GO:0005886">
    <property type="term" value="C:plasma membrane"/>
    <property type="evidence" value="ECO:0007669"/>
    <property type="project" value="UniProtKB-SubCell"/>
</dbReference>
<keyword evidence="3 8" id="KW-0479">Metal-binding</keyword>
<dbReference type="Pfam" id="PF12838">
    <property type="entry name" value="Fer4_7"/>
    <property type="match status" value="1"/>
</dbReference>
<dbReference type="Pfam" id="PF01512">
    <property type="entry name" value="Complex1_51K"/>
    <property type="match status" value="1"/>
</dbReference>
<dbReference type="GO" id="GO:0051539">
    <property type="term" value="F:4 iron, 4 sulfur cluster binding"/>
    <property type="evidence" value="ECO:0007669"/>
    <property type="project" value="UniProtKB-KW"/>
</dbReference>
<dbReference type="InterPro" id="IPR017900">
    <property type="entry name" value="4Fe4S_Fe_S_CS"/>
</dbReference>
<feature type="binding site" evidence="8">
    <location>
        <position position="401"/>
    </location>
    <ligand>
        <name>[4Fe-4S] cluster</name>
        <dbReference type="ChEBI" id="CHEBI:49883"/>
        <label>1</label>
    </ligand>
</feature>
<dbReference type="EMBL" id="JAAIJQ010000007">
    <property type="protein sequence ID" value="NEV60987.1"/>
    <property type="molecule type" value="Genomic_DNA"/>
</dbReference>
<keyword evidence="8" id="KW-0997">Cell inner membrane</keyword>
<dbReference type="SUPFAM" id="SSF142019">
    <property type="entry name" value="Nqo1 FMN-binding domain-like"/>
    <property type="match status" value="1"/>
</dbReference>
<dbReference type="InterPro" id="IPR026902">
    <property type="entry name" value="RnfC_N"/>
</dbReference>
<keyword evidence="5 8" id="KW-0249">Electron transport</keyword>
<keyword evidence="6 8" id="KW-0408">Iron</keyword>
<feature type="binding site" evidence="8">
    <location>
        <position position="444"/>
    </location>
    <ligand>
        <name>[4Fe-4S] cluster</name>
        <dbReference type="ChEBI" id="CHEBI:49883"/>
        <label>2</label>
    </ligand>
</feature>
<dbReference type="InterPro" id="IPR037225">
    <property type="entry name" value="Nuo51_FMN-bd_sf"/>
</dbReference>
<keyword evidence="2 8" id="KW-0004">4Fe-4S</keyword>
<evidence type="ECO:0000256" key="8">
    <source>
        <dbReference type="HAMAP-Rule" id="MF_00461"/>
    </source>
</evidence>
<sequence length="480" mass="51873">MKHQTAVLDSKLAVEAGRSGLMKRLNSSFQSLFQRHKTFDHGIYPVEHKELTAHKPIRRLPFADELVIPLQQHKGRPAVPIVKVGQEVVRGEPIAVADHFVSVPMHAPATGVIRAIGLAPTAEGPKTQAIYLKVYHAASQEVLYGEHREPEQMDAKEIIQAVQDAGLVGLGGGAFPSHVKMHPPAGRVIQTLVVNGCECEPYLTCDHRIMLEQTDLLLRGIMIALRATRAERAIIGVEDNKLDAVAHLRARIPKDLPITVEAVQTKYPQGAEKMLIKALLDLEVPPGGLTADVGVAVFNVGTLAQMGDLLPKSHGLIERVVTVSGPAVANPGNFMVPIGTPISFLLNQVGLNGPVGQVILGGPMMGMAVSSLDVPVTKSVSGVVALQPEAPDVARRQVYPCIKCGECLNACPISLNPSMLGELAAAREYGTMAEEYHLDQCFECGCCSYVCPSNIPLTQYFRIAKSINRDAQKHHEQKQH</sequence>
<keyword evidence="7 8" id="KW-0411">Iron-sulfur</keyword>
<dbReference type="Pfam" id="PF10531">
    <property type="entry name" value="SLBB"/>
    <property type="match status" value="1"/>
</dbReference>
<comment type="subunit">
    <text evidence="8">The complex is composed of six subunits: RnfA, RnfB, RnfC, RnfD, RnfE and RnfG.</text>
</comment>
<dbReference type="InterPro" id="IPR017896">
    <property type="entry name" value="4Fe4S_Fe-S-bd"/>
</dbReference>
<dbReference type="AlphaFoldDB" id="A0A6M0JXD9"/>
<dbReference type="Gene3D" id="3.40.50.11540">
    <property type="entry name" value="NADH-ubiquinone oxidoreductase 51kDa subunit"/>
    <property type="match status" value="1"/>
</dbReference>
<keyword evidence="1 8" id="KW-0813">Transport</keyword>
<evidence type="ECO:0000256" key="6">
    <source>
        <dbReference type="ARBA" id="ARBA00023004"/>
    </source>
</evidence>
<dbReference type="InterPro" id="IPR019554">
    <property type="entry name" value="Soluble_ligand-bd"/>
</dbReference>
<comment type="caution">
    <text evidence="10">The sequence shown here is derived from an EMBL/GenBank/DDBJ whole genome shotgun (WGS) entry which is preliminary data.</text>
</comment>
<gene>
    <name evidence="10" type="primary">rsxC</name>
    <name evidence="8" type="synonym">rnfC</name>
    <name evidence="10" type="ORF">G3446_03580</name>
</gene>
<feature type="domain" description="4Fe-4S ferredoxin-type" evidence="9">
    <location>
        <begin position="432"/>
        <end position="461"/>
    </location>
</feature>
<dbReference type="GO" id="GO:0009055">
    <property type="term" value="F:electron transfer activity"/>
    <property type="evidence" value="ECO:0007669"/>
    <property type="project" value="InterPro"/>
</dbReference>
<dbReference type="PANTHER" id="PTHR43034:SF2">
    <property type="entry name" value="ION-TRANSLOCATING OXIDOREDUCTASE COMPLEX SUBUNIT C"/>
    <property type="match status" value="1"/>
</dbReference>
<feature type="binding site" evidence="8">
    <location>
        <position position="404"/>
    </location>
    <ligand>
        <name>[4Fe-4S] cluster</name>
        <dbReference type="ChEBI" id="CHEBI:49883"/>
        <label>1</label>
    </ligand>
</feature>
<protein>
    <recommendedName>
        <fullName evidence="8">Ion-translocating oxidoreductase complex subunit C</fullName>
        <ecNumber evidence="8">7.-.-.-</ecNumber>
    </recommendedName>
    <alternativeName>
        <fullName evidence="8">Rnf electron transport complex subunit C</fullName>
    </alternativeName>
</protein>
<dbReference type="Pfam" id="PF13375">
    <property type="entry name" value="RnfC_N"/>
    <property type="match status" value="1"/>
</dbReference>
<accession>A0A6M0JXD9</accession>
<dbReference type="PANTHER" id="PTHR43034">
    <property type="entry name" value="ION-TRANSLOCATING OXIDOREDUCTASE COMPLEX SUBUNIT C"/>
    <property type="match status" value="1"/>
</dbReference>
<proteinExistence type="inferred from homology"/>
<keyword evidence="11" id="KW-1185">Reference proteome</keyword>
<comment type="similarity">
    <text evidence="8">Belongs to the 4Fe4S bacterial-type ferredoxin family. RnfC subfamily.</text>
</comment>
<dbReference type="PROSITE" id="PS51379">
    <property type="entry name" value="4FE4S_FER_2"/>
    <property type="match status" value="2"/>
</dbReference>
<evidence type="ECO:0000256" key="3">
    <source>
        <dbReference type="ARBA" id="ARBA00022723"/>
    </source>
</evidence>
<feature type="domain" description="4Fe-4S ferredoxin-type" evidence="9">
    <location>
        <begin position="394"/>
        <end position="422"/>
    </location>
</feature>
<reference evidence="10 11" key="1">
    <citation type="submission" date="2020-02" db="EMBL/GenBank/DDBJ databases">
        <title>Genome sequences of Thiorhodococcus mannitoliphagus and Thiorhodococcus minor, purple sulfur photosynthetic bacteria in the gammaproteobacterial family, Chromatiaceae.</title>
        <authorList>
            <person name="Aviles F.A."/>
            <person name="Meyer T.E."/>
            <person name="Kyndt J.A."/>
        </authorList>
    </citation>
    <scope>NUCLEOTIDE SEQUENCE [LARGE SCALE GENOMIC DNA]</scope>
    <source>
        <strain evidence="10 11">DSM 11518</strain>
    </source>
</reference>
<dbReference type="HAMAP" id="MF_00461">
    <property type="entry name" value="RsxC_RnfC"/>
    <property type="match status" value="1"/>
</dbReference>
<evidence type="ECO:0000256" key="2">
    <source>
        <dbReference type="ARBA" id="ARBA00022485"/>
    </source>
</evidence>
<name>A0A6M0JXD9_9GAMM</name>
<feature type="binding site" evidence="8">
    <location>
        <position position="451"/>
    </location>
    <ligand>
        <name>[4Fe-4S] cluster</name>
        <dbReference type="ChEBI" id="CHEBI:49883"/>
        <label>1</label>
    </ligand>
</feature>
<comment type="cofactor">
    <cofactor evidence="8">
        <name>[4Fe-4S] cluster</name>
        <dbReference type="ChEBI" id="CHEBI:49883"/>
    </cofactor>
    <text evidence="8">Binds 2 [4Fe-4S] clusters per subunit.</text>
</comment>
<dbReference type="Proteomes" id="UP000483379">
    <property type="component" value="Unassembled WGS sequence"/>
</dbReference>
<dbReference type="SUPFAM" id="SSF46548">
    <property type="entry name" value="alpha-helical ferredoxin"/>
    <property type="match status" value="1"/>
</dbReference>
<organism evidence="10 11">
    <name type="scientific">Thiorhodococcus minor</name>
    <dbReference type="NCBI Taxonomy" id="57489"/>
    <lineage>
        <taxon>Bacteria</taxon>
        <taxon>Pseudomonadati</taxon>
        <taxon>Pseudomonadota</taxon>
        <taxon>Gammaproteobacteria</taxon>
        <taxon>Chromatiales</taxon>
        <taxon>Chromatiaceae</taxon>
        <taxon>Thiorhodococcus</taxon>
    </lineage>
</organism>
<dbReference type="PROSITE" id="PS00198">
    <property type="entry name" value="4FE4S_FER_1"/>
    <property type="match status" value="1"/>
</dbReference>
<evidence type="ECO:0000313" key="10">
    <source>
        <dbReference type="EMBL" id="NEV60987.1"/>
    </source>
</evidence>
<dbReference type="EC" id="7.-.-.-" evidence="8"/>
<feature type="binding site" evidence="8">
    <location>
        <position position="441"/>
    </location>
    <ligand>
        <name>[4Fe-4S] cluster</name>
        <dbReference type="ChEBI" id="CHEBI:49883"/>
        <label>2</label>
    </ligand>
</feature>
<keyword evidence="8" id="KW-1278">Translocase</keyword>
<evidence type="ECO:0000256" key="5">
    <source>
        <dbReference type="ARBA" id="ARBA00022982"/>
    </source>
</evidence>
<keyword evidence="8" id="KW-0472">Membrane</keyword>
<dbReference type="NCBIfam" id="NF003454">
    <property type="entry name" value="PRK05035.1"/>
    <property type="match status" value="1"/>
</dbReference>
<dbReference type="NCBIfam" id="TIGR01945">
    <property type="entry name" value="rnfC"/>
    <property type="match status" value="1"/>
</dbReference>
<dbReference type="Gene3D" id="3.30.70.20">
    <property type="match status" value="1"/>
</dbReference>
<comment type="function">
    <text evidence="8">Part of a membrane-bound complex that couples electron transfer with translocation of ions across the membrane.</text>
</comment>
<evidence type="ECO:0000256" key="1">
    <source>
        <dbReference type="ARBA" id="ARBA00022448"/>
    </source>
</evidence>
<evidence type="ECO:0000256" key="4">
    <source>
        <dbReference type="ARBA" id="ARBA00022737"/>
    </source>
</evidence>
<evidence type="ECO:0000313" key="11">
    <source>
        <dbReference type="Proteomes" id="UP000483379"/>
    </source>
</evidence>
<feature type="binding site" evidence="8">
    <location>
        <position position="411"/>
    </location>
    <ligand>
        <name>[4Fe-4S] cluster</name>
        <dbReference type="ChEBI" id="CHEBI:49883"/>
        <label>2</label>
    </ligand>
</feature>
<evidence type="ECO:0000259" key="9">
    <source>
        <dbReference type="PROSITE" id="PS51379"/>
    </source>
</evidence>
<feature type="binding site" evidence="8">
    <location>
        <position position="447"/>
    </location>
    <ligand>
        <name>[4Fe-4S] cluster</name>
        <dbReference type="ChEBI" id="CHEBI:49883"/>
        <label>2</label>
    </ligand>
</feature>